<keyword evidence="1" id="KW-0732">Signal</keyword>
<dbReference type="EMBL" id="FOSP01000021">
    <property type="protein sequence ID" value="SFK92310.1"/>
    <property type="molecule type" value="Genomic_DNA"/>
</dbReference>
<evidence type="ECO:0000313" key="3">
    <source>
        <dbReference type="EMBL" id="SFK92310.1"/>
    </source>
</evidence>
<dbReference type="AlphaFoldDB" id="A0A1I4DHN8"/>
<accession>A0A1I4DHN8</accession>
<keyword evidence="4" id="KW-1185">Reference proteome</keyword>
<evidence type="ECO:0000256" key="1">
    <source>
        <dbReference type="SAM" id="SignalP"/>
    </source>
</evidence>
<dbReference type="Proteomes" id="UP000199533">
    <property type="component" value="Unassembled WGS sequence"/>
</dbReference>
<feature type="domain" description="Bacteriophage Mu GpT" evidence="2">
    <location>
        <begin position="206"/>
        <end position="271"/>
    </location>
</feature>
<feature type="signal peptide" evidence="1">
    <location>
        <begin position="1"/>
        <end position="26"/>
    </location>
</feature>
<gene>
    <name evidence="3" type="ORF">SAMN05216302_102123</name>
</gene>
<organism evidence="3 4">
    <name type="scientific">Nitrosomonas aestuarii</name>
    <dbReference type="NCBI Taxonomy" id="52441"/>
    <lineage>
        <taxon>Bacteria</taxon>
        <taxon>Pseudomonadati</taxon>
        <taxon>Pseudomonadota</taxon>
        <taxon>Betaproteobacteria</taxon>
        <taxon>Nitrosomonadales</taxon>
        <taxon>Nitrosomonadaceae</taxon>
        <taxon>Nitrosomonas</taxon>
    </lineage>
</organism>
<feature type="chain" id="PRO_5011624456" evidence="1">
    <location>
        <begin position="27"/>
        <end position="344"/>
    </location>
</feature>
<reference evidence="4" key="1">
    <citation type="submission" date="2016-10" db="EMBL/GenBank/DDBJ databases">
        <authorList>
            <person name="Varghese N."/>
            <person name="Submissions S."/>
        </authorList>
    </citation>
    <scope>NUCLEOTIDE SEQUENCE [LARGE SCALE GENOMIC DNA]</scope>
    <source>
        <strain evidence="4">Nm69</strain>
    </source>
</reference>
<name>A0A1I4DHN8_9PROT</name>
<dbReference type="Pfam" id="PF10124">
    <property type="entry name" value="Mu-like_gpT"/>
    <property type="match status" value="3"/>
</dbReference>
<protein>
    <submittedName>
        <fullName evidence="3">Mu-like prophage major head subunit gpT</fullName>
    </submittedName>
</protein>
<dbReference type="InterPro" id="IPR018774">
    <property type="entry name" value="Phage_Mu_GpT"/>
</dbReference>
<evidence type="ECO:0000259" key="2">
    <source>
        <dbReference type="Pfam" id="PF10124"/>
    </source>
</evidence>
<dbReference type="STRING" id="52441.SAMN05216302_102123"/>
<feature type="domain" description="Bacteriophage Mu GpT" evidence="2">
    <location>
        <begin position="53"/>
        <end position="193"/>
    </location>
</feature>
<evidence type="ECO:0000313" key="4">
    <source>
        <dbReference type="Proteomes" id="UP000199533"/>
    </source>
</evidence>
<dbReference type="RefSeq" id="WP_244531897.1">
    <property type="nucleotide sequence ID" value="NZ_FOSP01000021.1"/>
</dbReference>
<sequence length="344" mass="37763">MRVITLIAWACLFLLALVLIPTHAVAMELNPTPDDMLMLGFLGLLVNKDTISNVFISLKTSFNNAFTAAPTIWPKIAMRIVSTAAQNDYSWLSRFPKMRKWIGEKQVKALEAFKYTIVNDDWEATVEVDRNDIEDDQLGMYGPQAQMAGDSAAQLPDEIVMDLVNNGFANLCFDGQFFFDTDHPVAGASVSNKLTVALSVATQAAAIASYGAARTAMRKFKDDEGRPLNITPNVLLVPPALEHIALAIVNNDRLDDGKANPYKGTAEVVVDARLTSDTAWFLLDTTKPVKPFIYQERKAPVFVEQTSHENDDVFSRKKFKFGAEARAAGGYGFWQTALGSTGAG</sequence>
<proteinExistence type="predicted"/>
<feature type="domain" description="Bacteriophage Mu GpT" evidence="2">
    <location>
        <begin position="276"/>
        <end position="341"/>
    </location>
</feature>